<keyword evidence="2 3" id="KW-0802">TPR repeat</keyword>
<dbReference type="Pfam" id="PF13432">
    <property type="entry name" value="TPR_16"/>
    <property type="match status" value="2"/>
</dbReference>
<evidence type="ECO:0000256" key="1">
    <source>
        <dbReference type="ARBA" id="ARBA00022737"/>
    </source>
</evidence>
<evidence type="ECO:0000256" key="3">
    <source>
        <dbReference type="PROSITE-ProRule" id="PRU00339"/>
    </source>
</evidence>
<dbReference type="InterPro" id="IPR011990">
    <property type="entry name" value="TPR-like_helical_dom_sf"/>
</dbReference>
<dbReference type="RefSeq" id="WP_106262803.1">
    <property type="nucleotide sequence ID" value="NZ_PVTQ01000002.1"/>
</dbReference>
<keyword evidence="4" id="KW-0732">Signal</keyword>
<dbReference type="InterPro" id="IPR013105">
    <property type="entry name" value="TPR_2"/>
</dbReference>
<proteinExistence type="predicted"/>
<feature type="repeat" description="TPR" evidence="3">
    <location>
        <begin position="360"/>
        <end position="393"/>
    </location>
</feature>
<reference evidence="5 6" key="1">
    <citation type="submission" date="2018-03" db="EMBL/GenBank/DDBJ databases">
        <title>Genomic Encyclopedia of Archaeal and Bacterial Type Strains, Phase II (KMG-II): from individual species to whole genera.</title>
        <authorList>
            <person name="Goeker M."/>
        </authorList>
    </citation>
    <scope>NUCLEOTIDE SEQUENCE [LARGE SCALE GENOMIC DNA]</scope>
    <source>
        <strain evidence="5 6">DSM 100212</strain>
    </source>
</reference>
<evidence type="ECO:0000256" key="2">
    <source>
        <dbReference type="ARBA" id="ARBA00022803"/>
    </source>
</evidence>
<keyword evidence="6" id="KW-1185">Reference proteome</keyword>
<dbReference type="AlphaFoldDB" id="A0A2T0X0A3"/>
<sequence>MTPLGTLRSALVALLLAGTAIPASAQGVSGPYLSAKVAEADREFSQAAARFAEALVMDPGNPAIQQGLVAANLALAEVDLVKSTAQDMVDAGTYSQLAFMTLISTAAKSGDWATVQKMIDDGQGVGPLVDGLGLAWALVGQGKMSEALSAFDTVAAQDGLNSFGLYHKALALALVGDLEGAEKIFAEQGSARVQSTRRGAMAYAEVLSQLDRNGDAVEMLDATFGTDLDPALRKMRADLSDGERLPITHIRTAEDGLAEVFFAVAGALEGEASDDYTLIYSRLAEYLRPDHVDATLLSADLLERMGRYGLATETYRKVPADDPAFHAAEMGRAEALRRQGKTDTAIEVLQGLSKSHSELPIVHLTLGDFYRGEARYAEAVKAYDKALSLYADPNDARWFAFYTRGIAHERLGEWDAAEKDFRTALDMNPGQPQVLNYLGYSLVEMGIKLDEALSMIEQAVAVSPDSGHIVDSLGWVLYRLGRYEEAVDHMERAAELMPVDPVVTDHLGDVYWAVGRNLEARFQWQRALSFEPEDKDATRIRLKLEKGLDQVLLDEGAEPLKVADGK</sequence>
<evidence type="ECO:0000256" key="4">
    <source>
        <dbReference type="SAM" id="SignalP"/>
    </source>
</evidence>
<feature type="chain" id="PRO_5015730687" evidence="4">
    <location>
        <begin position="26"/>
        <end position="566"/>
    </location>
</feature>
<dbReference type="Gene3D" id="1.25.40.10">
    <property type="entry name" value="Tetratricopeptide repeat domain"/>
    <property type="match status" value="2"/>
</dbReference>
<accession>A0A2T0X0A3</accession>
<dbReference type="EMBL" id="PVTQ01000002">
    <property type="protein sequence ID" value="PRY92274.1"/>
    <property type="molecule type" value="Genomic_DNA"/>
</dbReference>
<feature type="repeat" description="TPR" evidence="3">
    <location>
        <begin position="467"/>
        <end position="500"/>
    </location>
</feature>
<organism evidence="5 6">
    <name type="scientific">Donghicola tyrosinivorans</name>
    <dbReference type="NCBI Taxonomy" id="1652492"/>
    <lineage>
        <taxon>Bacteria</taxon>
        <taxon>Pseudomonadati</taxon>
        <taxon>Pseudomonadota</taxon>
        <taxon>Alphaproteobacteria</taxon>
        <taxon>Rhodobacterales</taxon>
        <taxon>Roseobacteraceae</taxon>
        <taxon>Donghicola</taxon>
    </lineage>
</organism>
<dbReference type="OrthoDB" id="9766710at2"/>
<dbReference type="InterPro" id="IPR019734">
    <property type="entry name" value="TPR_rpt"/>
</dbReference>
<feature type="signal peptide" evidence="4">
    <location>
        <begin position="1"/>
        <end position="25"/>
    </location>
</feature>
<dbReference type="PANTHER" id="PTHR12558">
    <property type="entry name" value="CELL DIVISION CYCLE 16,23,27"/>
    <property type="match status" value="1"/>
</dbReference>
<dbReference type="Pfam" id="PF07719">
    <property type="entry name" value="TPR_2"/>
    <property type="match status" value="2"/>
</dbReference>
<evidence type="ECO:0000313" key="5">
    <source>
        <dbReference type="EMBL" id="PRY92274.1"/>
    </source>
</evidence>
<keyword evidence="1" id="KW-0677">Repeat</keyword>
<dbReference type="SUPFAM" id="SSF48452">
    <property type="entry name" value="TPR-like"/>
    <property type="match status" value="3"/>
</dbReference>
<comment type="caution">
    <text evidence="5">The sequence shown here is derived from an EMBL/GenBank/DDBJ whole genome shotgun (WGS) entry which is preliminary data.</text>
</comment>
<dbReference type="SMART" id="SM00028">
    <property type="entry name" value="TPR"/>
    <property type="match status" value="5"/>
</dbReference>
<name>A0A2T0X0A3_9RHOB</name>
<dbReference type="PANTHER" id="PTHR12558:SF13">
    <property type="entry name" value="CELL DIVISION CYCLE PROTEIN 27 HOMOLOG"/>
    <property type="match status" value="1"/>
</dbReference>
<evidence type="ECO:0000313" key="6">
    <source>
        <dbReference type="Proteomes" id="UP000238392"/>
    </source>
</evidence>
<gene>
    <name evidence="5" type="ORF">CLV74_102189</name>
</gene>
<dbReference type="PROSITE" id="PS50005">
    <property type="entry name" value="TPR"/>
    <property type="match status" value="3"/>
</dbReference>
<protein>
    <submittedName>
        <fullName evidence="5">Tfp pilus assembly protein PilF</fullName>
    </submittedName>
</protein>
<dbReference type="Proteomes" id="UP000238392">
    <property type="component" value="Unassembled WGS sequence"/>
</dbReference>
<feature type="repeat" description="TPR" evidence="3">
    <location>
        <begin position="398"/>
        <end position="431"/>
    </location>
</feature>